<dbReference type="RefSeq" id="WP_163387406.1">
    <property type="nucleotide sequence ID" value="NZ_JAUFQS010000014.1"/>
</dbReference>
<dbReference type="NCBIfam" id="TIGR03696">
    <property type="entry name" value="Rhs_assc_core"/>
    <property type="match status" value="1"/>
</dbReference>
<keyword evidence="3" id="KW-1185">Reference proteome</keyword>
<organism evidence="2 3">
    <name type="scientific">Cyclobacterium jeungdonense</name>
    <dbReference type="NCBI Taxonomy" id="708087"/>
    <lineage>
        <taxon>Bacteria</taxon>
        <taxon>Pseudomonadati</taxon>
        <taxon>Bacteroidota</taxon>
        <taxon>Cytophagia</taxon>
        <taxon>Cytophagales</taxon>
        <taxon>Cyclobacteriaceae</taxon>
        <taxon>Cyclobacterium</taxon>
    </lineage>
</organism>
<dbReference type="Proteomes" id="UP001236663">
    <property type="component" value="Unassembled WGS sequence"/>
</dbReference>
<accession>A0ABT8C9U7</accession>
<dbReference type="EMBL" id="JAUFQS010000014">
    <property type="protein sequence ID" value="MDN3688912.1"/>
    <property type="molecule type" value="Genomic_DNA"/>
</dbReference>
<protein>
    <submittedName>
        <fullName evidence="2">RHS repeat-associated core domain-containing protein</fullName>
    </submittedName>
</protein>
<evidence type="ECO:0000256" key="1">
    <source>
        <dbReference type="SAM" id="MobiDB-lite"/>
    </source>
</evidence>
<name>A0ABT8C9U7_9BACT</name>
<proteinExistence type="predicted"/>
<reference evidence="3" key="1">
    <citation type="journal article" date="2019" name="Int. J. Syst. Evol. Microbiol.">
        <title>The Global Catalogue of Microorganisms (GCM) 10K type strain sequencing project: providing services to taxonomists for standard genome sequencing and annotation.</title>
        <authorList>
            <consortium name="The Broad Institute Genomics Platform"/>
            <consortium name="The Broad Institute Genome Sequencing Center for Infectious Disease"/>
            <person name="Wu L."/>
            <person name="Ma J."/>
        </authorList>
    </citation>
    <scope>NUCLEOTIDE SEQUENCE [LARGE SCALE GENOMIC DNA]</scope>
    <source>
        <strain evidence="3">CECT 7706</strain>
    </source>
</reference>
<evidence type="ECO:0000313" key="3">
    <source>
        <dbReference type="Proteomes" id="UP001236663"/>
    </source>
</evidence>
<evidence type="ECO:0000313" key="2">
    <source>
        <dbReference type="EMBL" id="MDN3688912.1"/>
    </source>
</evidence>
<gene>
    <name evidence="2" type="ORF">QWZ15_13815</name>
</gene>
<dbReference type="InterPro" id="IPR022385">
    <property type="entry name" value="Rhs_assc_core"/>
</dbReference>
<comment type="caution">
    <text evidence="2">The sequence shown here is derived from an EMBL/GenBank/DDBJ whole genome shotgun (WGS) entry which is preliminary data.</text>
</comment>
<sequence length="114" mass="13217">MYRYGFNGKEADDEIKGSGKSYTTHFRQHDPWIGRTWSREPKNQYASPYVMLGKSPVNCTDPDGAWFWEKTHVRQARQFARKTGDDFEKWKGDDGKRYAGVTVSHADQGSGTWY</sequence>
<dbReference type="Gene3D" id="2.180.10.10">
    <property type="entry name" value="RHS repeat-associated core"/>
    <property type="match status" value="1"/>
</dbReference>
<feature type="region of interest" description="Disordered" evidence="1">
    <location>
        <begin position="1"/>
        <end position="22"/>
    </location>
</feature>